<gene>
    <name evidence="1" type="ORF">SAMN04487893_11487</name>
</gene>
<keyword evidence="2" id="KW-1185">Reference proteome</keyword>
<name>A0A1I3TV71_9FLAO</name>
<evidence type="ECO:0000313" key="2">
    <source>
        <dbReference type="Proteomes" id="UP000243887"/>
    </source>
</evidence>
<evidence type="ECO:0000313" key="1">
    <source>
        <dbReference type="EMBL" id="SFJ73471.1"/>
    </source>
</evidence>
<dbReference type="AlphaFoldDB" id="A0A1I3TV71"/>
<proteinExistence type="predicted"/>
<dbReference type="Proteomes" id="UP000243887">
    <property type="component" value="Unassembled WGS sequence"/>
</dbReference>
<organism evidence="1 2">
    <name type="scientific">Myroides guanonis</name>
    <dbReference type="NCBI Taxonomy" id="1150112"/>
    <lineage>
        <taxon>Bacteria</taxon>
        <taxon>Pseudomonadati</taxon>
        <taxon>Bacteroidota</taxon>
        <taxon>Flavobacteriia</taxon>
        <taxon>Flavobacteriales</taxon>
        <taxon>Flavobacteriaceae</taxon>
        <taxon>Myroides</taxon>
    </lineage>
</organism>
<reference evidence="2" key="1">
    <citation type="submission" date="2016-10" db="EMBL/GenBank/DDBJ databases">
        <authorList>
            <person name="Varghese N."/>
            <person name="Submissions S."/>
        </authorList>
    </citation>
    <scope>NUCLEOTIDE SEQUENCE [LARGE SCALE GENOMIC DNA]</scope>
    <source>
        <strain evidence="2">DSM 26542</strain>
    </source>
</reference>
<protein>
    <submittedName>
        <fullName evidence="1">Uncharacterized protein</fullName>
    </submittedName>
</protein>
<dbReference type="STRING" id="1150112.SAMN04487893_11487"/>
<sequence length="53" mass="6460">MITFFNLVDFCNFPFFLILIRMLCPIFQSINKTNSSNTKYHFYLLKTTYYKAF</sequence>
<dbReference type="EMBL" id="FORU01000014">
    <property type="protein sequence ID" value="SFJ73471.1"/>
    <property type="molecule type" value="Genomic_DNA"/>
</dbReference>
<accession>A0A1I3TV71</accession>